<evidence type="ECO:0000256" key="5">
    <source>
        <dbReference type="ARBA" id="ARBA00023136"/>
    </source>
</evidence>
<evidence type="ECO:0000313" key="9">
    <source>
        <dbReference type="EMBL" id="VEH14082.1"/>
    </source>
</evidence>
<organism evidence="9 10">
    <name type="scientific">Segatella oris</name>
    <dbReference type="NCBI Taxonomy" id="28135"/>
    <lineage>
        <taxon>Bacteria</taxon>
        <taxon>Pseudomonadati</taxon>
        <taxon>Bacteroidota</taxon>
        <taxon>Bacteroidia</taxon>
        <taxon>Bacteroidales</taxon>
        <taxon>Prevotellaceae</taxon>
        <taxon>Segatella</taxon>
    </lineage>
</organism>
<dbReference type="AlphaFoldDB" id="A0A3S5EP31"/>
<evidence type="ECO:0000259" key="8">
    <source>
        <dbReference type="Pfam" id="PF13567"/>
    </source>
</evidence>
<feature type="transmembrane region" description="Helical" evidence="6">
    <location>
        <begin position="409"/>
        <end position="430"/>
    </location>
</feature>
<feature type="transmembrane region" description="Helical" evidence="6">
    <location>
        <begin position="12"/>
        <end position="30"/>
    </location>
</feature>
<feature type="transmembrane region" description="Helical" evidence="6">
    <location>
        <begin position="283"/>
        <end position="305"/>
    </location>
</feature>
<feature type="transmembrane region" description="Helical" evidence="6">
    <location>
        <begin position="437"/>
        <end position="455"/>
    </location>
</feature>
<feature type="transmembrane region" description="Helical" evidence="6">
    <location>
        <begin position="475"/>
        <end position="494"/>
    </location>
</feature>
<dbReference type="RefSeq" id="WP_018921052.1">
    <property type="nucleotide sequence ID" value="NZ_LR134384.1"/>
</dbReference>
<dbReference type="InterPro" id="IPR004477">
    <property type="entry name" value="ComEC_N"/>
</dbReference>
<accession>A0A3S5EP31</accession>
<dbReference type="PANTHER" id="PTHR30619">
    <property type="entry name" value="DNA INTERNALIZATION/COMPETENCE PROTEIN COMEC/REC2"/>
    <property type="match status" value="1"/>
</dbReference>
<dbReference type="InterPro" id="IPR025405">
    <property type="entry name" value="DUF4131"/>
</dbReference>
<evidence type="ECO:0000256" key="6">
    <source>
        <dbReference type="SAM" id="Phobius"/>
    </source>
</evidence>
<name>A0A3S5EP31_9BACT</name>
<evidence type="ECO:0000313" key="10">
    <source>
        <dbReference type="Proteomes" id="UP000274578"/>
    </source>
</evidence>
<evidence type="ECO:0000256" key="4">
    <source>
        <dbReference type="ARBA" id="ARBA00022989"/>
    </source>
</evidence>
<feature type="domain" description="ComEC/Rec2-related protein" evidence="7">
    <location>
        <begin position="234"/>
        <end position="491"/>
    </location>
</feature>
<gene>
    <name evidence="9" type="ORF">NCTC13071_00047</name>
</gene>
<protein>
    <submittedName>
        <fullName evidence="9">ComEC family competence protein</fullName>
    </submittedName>
</protein>
<feature type="transmembrane region" description="Helical" evidence="6">
    <location>
        <begin position="36"/>
        <end position="52"/>
    </location>
</feature>
<dbReference type="NCBIfam" id="TIGR00360">
    <property type="entry name" value="ComEC_N-term"/>
    <property type="match status" value="1"/>
</dbReference>
<feature type="domain" description="DUF4131" evidence="8">
    <location>
        <begin position="32"/>
        <end position="182"/>
    </location>
</feature>
<evidence type="ECO:0000256" key="3">
    <source>
        <dbReference type="ARBA" id="ARBA00022692"/>
    </source>
</evidence>
<dbReference type="InterPro" id="IPR052159">
    <property type="entry name" value="Competence_DNA_uptake"/>
</dbReference>
<keyword evidence="3 6" id="KW-0812">Transmembrane</keyword>
<dbReference type="GeneID" id="85010977"/>
<evidence type="ECO:0000259" key="7">
    <source>
        <dbReference type="Pfam" id="PF03772"/>
    </source>
</evidence>
<feature type="transmembrane region" description="Helical" evidence="6">
    <location>
        <begin position="258"/>
        <end position="277"/>
    </location>
</feature>
<proteinExistence type="predicted"/>
<keyword evidence="4 6" id="KW-1133">Transmembrane helix</keyword>
<evidence type="ECO:0000256" key="1">
    <source>
        <dbReference type="ARBA" id="ARBA00004651"/>
    </source>
</evidence>
<keyword evidence="2" id="KW-1003">Cell membrane</keyword>
<dbReference type="Pfam" id="PF03772">
    <property type="entry name" value="Competence"/>
    <property type="match status" value="1"/>
</dbReference>
<reference evidence="9 10" key="1">
    <citation type="submission" date="2018-12" db="EMBL/GenBank/DDBJ databases">
        <authorList>
            <consortium name="Pathogen Informatics"/>
        </authorList>
    </citation>
    <scope>NUCLEOTIDE SEQUENCE [LARGE SCALE GENOMIC DNA]</scope>
    <source>
        <strain evidence="9 10">NCTC13071</strain>
    </source>
</reference>
<sequence length="521" mass="57991">MRINGPLQRYPLLRIALVLIGGIAVGDACYPTLGTGFWLICACVSIALALLSKRAAWRNGCIFVITLTVGATLINRSEQHADCKLPHGESHYEAIISNTPTLHGKTWRCDLLLTKLNGQPLRNAITVRATVLNDPNRPMQLQTGNGIIASSVLEKPQNRWPNAHFDYALWLRRHGYQAETFIPYWQFQTAEVPMTLGRRQRATLQVRRLRDRIIRHFASSSHADNQDYTILQAMVLGHREAVSKATRETYALSGGSHILALSGLHIGIIFGIFLLVFGRNVFAMTLSILTIWAFAFLVGLPPSVVRSAVMLTTYAFVSLLGRENISLNTLALAALIILIAQPMTLWDVGFQLSFMAVAGILIAYKPLFQLFNPITRLLRWAWGMICVSVSAQLLTFPLLLHYFGHFSTYFLLTNFIVVPAATAILYLAFLTVLSTPFVALQNLIFNAMTTITGWMNTSVTAISRLPYASIDCGHLSFLQTVCLYVFVFSMMGIYRTAFYNTSEAGKSQATEFSMAKKKIQG</sequence>
<keyword evidence="5 6" id="KW-0472">Membrane</keyword>
<dbReference type="Pfam" id="PF13567">
    <property type="entry name" value="DUF4131"/>
    <property type="match status" value="1"/>
</dbReference>
<feature type="transmembrane region" description="Helical" evidence="6">
    <location>
        <begin position="325"/>
        <end position="343"/>
    </location>
</feature>
<dbReference type="PANTHER" id="PTHR30619:SF1">
    <property type="entry name" value="RECOMBINATION PROTEIN 2"/>
    <property type="match status" value="1"/>
</dbReference>
<evidence type="ECO:0000256" key="2">
    <source>
        <dbReference type="ARBA" id="ARBA00022475"/>
    </source>
</evidence>
<dbReference type="KEGG" id="poc:NCTC13071_00047"/>
<dbReference type="GO" id="GO:0005886">
    <property type="term" value="C:plasma membrane"/>
    <property type="evidence" value="ECO:0007669"/>
    <property type="project" value="UniProtKB-SubCell"/>
</dbReference>
<feature type="transmembrane region" description="Helical" evidence="6">
    <location>
        <begin position="380"/>
        <end position="403"/>
    </location>
</feature>
<dbReference type="EMBL" id="LR134384">
    <property type="protein sequence ID" value="VEH14082.1"/>
    <property type="molecule type" value="Genomic_DNA"/>
</dbReference>
<comment type="subcellular location">
    <subcellularLocation>
        <location evidence="1">Cell membrane</location>
        <topology evidence="1">Multi-pass membrane protein</topology>
    </subcellularLocation>
</comment>
<dbReference type="Proteomes" id="UP000274578">
    <property type="component" value="Chromosome 1"/>
</dbReference>
<feature type="transmembrane region" description="Helical" evidence="6">
    <location>
        <begin position="349"/>
        <end position="368"/>
    </location>
</feature>